<dbReference type="AlphaFoldDB" id="A0A511N4B9"/>
<evidence type="ECO:0000313" key="1">
    <source>
        <dbReference type="EMBL" id="GEM47266.1"/>
    </source>
</evidence>
<accession>A0A511N4B9</accession>
<organism evidence="1 2">
    <name type="scientific">Deinococcus cellulosilyticus (strain DSM 18568 / NBRC 106333 / KACC 11606 / 5516J-15)</name>
    <dbReference type="NCBI Taxonomy" id="1223518"/>
    <lineage>
        <taxon>Bacteria</taxon>
        <taxon>Thermotogati</taxon>
        <taxon>Deinococcota</taxon>
        <taxon>Deinococci</taxon>
        <taxon>Deinococcales</taxon>
        <taxon>Deinococcaceae</taxon>
        <taxon>Deinococcus</taxon>
    </lineage>
</organism>
<proteinExistence type="predicted"/>
<dbReference type="Proteomes" id="UP000321306">
    <property type="component" value="Unassembled WGS sequence"/>
</dbReference>
<sequence>MLAGLQGLLQTFPGVLQVLVFELQLVVCLLKLSEGLVLAALTYQGLFSVVAQVLLNQQKTSTPPCKQDPQGQMIRVVRQTQKQLSQQKEQRGQVDGILFERSSRLTQDVQTGHHQEGGCC</sequence>
<reference evidence="1 2" key="1">
    <citation type="submission" date="2019-07" db="EMBL/GenBank/DDBJ databases">
        <title>Whole genome shotgun sequence of Deinococcus cellulosilyticus NBRC 106333.</title>
        <authorList>
            <person name="Hosoyama A."/>
            <person name="Uohara A."/>
            <person name="Ohji S."/>
            <person name="Ichikawa N."/>
        </authorList>
    </citation>
    <scope>NUCLEOTIDE SEQUENCE [LARGE SCALE GENOMIC DNA]</scope>
    <source>
        <strain evidence="1 2">NBRC 106333</strain>
    </source>
</reference>
<protein>
    <submittedName>
        <fullName evidence="1">Uncharacterized protein</fullName>
    </submittedName>
</protein>
<evidence type="ECO:0000313" key="2">
    <source>
        <dbReference type="Proteomes" id="UP000321306"/>
    </source>
</evidence>
<comment type="caution">
    <text evidence="1">The sequence shown here is derived from an EMBL/GenBank/DDBJ whole genome shotgun (WGS) entry which is preliminary data.</text>
</comment>
<gene>
    <name evidence="1" type="ORF">DC3_29010</name>
</gene>
<name>A0A511N4B9_DEIC1</name>
<dbReference type="EMBL" id="BJXB01000012">
    <property type="protein sequence ID" value="GEM47266.1"/>
    <property type="molecule type" value="Genomic_DNA"/>
</dbReference>
<keyword evidence="2" id="KW-1185">Reference proteome</keyword>